<proteinExistence type="predicted"/>
<evidence type="ECO:0000313" key="1">
    <source>
        <dbReference type="EMBL" id="JAH71055.1"/>
    </source>
</evidence>
<reference evidence="1" key="2">
    <citation type="journal article" date="2015" name="Fish Shellfish Immunol.">
        <title>Early steps in the European eel (Anguilla anguilla)-Vibrio vulnificus interaction in the gills: Role of the RtxA13 toxin.</title>
        <authorList>
            <person name="Callol A."/>
            <person name="Pajuelo D."/>
            <person name="Ebbesson L."/>
            <person name="Teles M."/>
            <person name="MacKenzie S."/>
            <person name="Amaro C."/>
        </authorList>
    </citation>
    <scope>NUCLEOTIDE SEQUENCE</scope>
</reference>
<dbReference type="EMBL" id="GBXM01037522">
    <property type="protein sequence ID" value="JAH71055.1"/>
    <property type="molecule type" value="Transcribed_RNA"/>
</dbReference>
<accession>A0A0E9V0T5</accession>
<name>A0A0E9V0T5_ANGAN</name>
<organism evidence="1">
    <name type="scientific">Anguilla anguilla</name>
    <name type="common">European freshwater eel</name>
    <name type="synonym">Muraena anguilla</name>
    <dbReference type="NCBI Taxonomy" id="7936"/>
    <lineage>
        <taxon>Eukaryota</taxon>
        <taxon>Metazoa</taxon>
        <taxon>Chordata</taxon>
        <taxon>Craniata</taxon>
        <taxon>Vertebrata</taxon>
        <taxon>Euteleostomi</taxon>
        <taxon>Actinopterygii</taxon>
        <taxon>Neopterygii</taxon>
        <taxon>Teleostei</taxon>
        <taxon>Anguilliformes</taxon>
        <taxon>Anguillidae</taxon>
        <taxon>Anguilla</taxon>
    </lineage>
</organism>
<dbReference type="AlphaFoldDB" id="A0A0E9V0T5"/>
<sequence length="37" mass="4441">MKADTKPRIFPYVVLQGIVQRPKFKTKRQQNIPTEQR</sequence>
<reference evidence="1" key="1">
    <citation type="submission" date="2014-11" db="EMBL/GenBank/DDBJ databases">
        <authorList>
            <person name="Amaro Gonzalez C."/>
        </authorList>
    </citation>
    <scope>NUCLEOTIDE SEQUENCE</scope>
</reference>
<protein>
    <submittedName>
        <fullName evidence="1">Uncharacterized protein</fullName>
    </submittedName>
</protein>